<accession>A0ABR6M7M2</accession>
<evidence type="ECO:0000313" key="2">
    <source>
        <dbReference type="Proteomes" id="UP000618986"/>
    </source>
</evidence>
<dbReference type="RefSeq" id="WP_260412853.1">
    <property type="nucleotide sequence ID" value="NZ_JACHJC010000001.1"/>
</dbReference>
<organism evidence="1 2">
    <name type="scientific">Micromonospora echinospora</name>
    <name type="common">Micromonospora purpurea</name>
    <dbReference type="NCBI Taxonomy" id="1877"/>
    <lineage>
        <taxon>Bacteria</taxon>
        <taxon>Bacillati</taxon>
        <taxon>Actinomycetota</taxon>
        <taxon>Actinomycetes</taxon>
        <taxon>Micromonosporales</taxon>
        <taxon>Micromonosporaceae</taxon>
        <taxon>Micromonospora</taxon>
    </lineage>
</organism>
<reference evidence="1 2" key="1">
    <citation type="submission" date="2020-08" db="EMBL/GenBank/DDBJ databases">
        <title>Sequencing the genomes of 1000 actinobacteria strains.</title>
        <authorList>
            <person name="Klenk H.-P."/>
        </authorList>
    </citation>
    <scope>NUCLEOTIDE SEQUENCE [LARGE SCALE GENOMIC DNA]</scope>
    <source>
        <strain evidence="1 2">DSM 43036</strain>
    </source>
</reference>
<dbReference type="EMBL" id="JACHJC010000001">
    <property type="protein sequence ID" value="MBB5111363.1"/>
    <property type="molecule type" value="Genomic_DNA"/>
</dbReference>
<dbReference type="Proteomes" id="UP000618986">
    <property type="component" value="Unassembled WGS sequence"/>
</dbReference>
<evidence type="ECO:0000313" key="1">
    <source>
        <dbReference type="EMBL" id="MBB5111363.1"/>
    </source>
</evidence>
<name>A0ABR6M7M2_MICEC</name>
<comment type="caution">
    <text evidence="1">The sequence shown here is derived from an EMBL/GenBank/DDBJ whole genome shotgun (WGS) entry which is preliminary data.</text>
</comment>
<proteinExistence type="predicted"/>
<sequence length="65" mass="7037">MVAADELVGYRLQRPQLRAAAAQLMAAVLGDLAARDGVPVFATVPDFGEWHRLGQESFVAIRRSA</sequence>
<keyword evidence="2" id="KW-1185">Reference proteome</keyword>
<protein>
    <submittedName>
        <fullName evidence="1">Uncharacterized protein</fullName>
    </submittedName>
</protein>
<gene>
    <name evidence="1" type="ORF">FHU28_001202</name>
</gene>
<dbReference type="GeneID" id="300296964"/>